<organism evidence="2 3">
    <name type="scientific">Knipowitschia caucasica</name>
    <name type="common">Caucasian dwarf goby</name>
    <name type="synonym">Pomatoschistus caucasicus</name>
    <dbReference type="NCBI Taxonomy" id="637954"/>
    <lineage>
        <taxon>Eukaryota</taxon>
        <taxon>Metazoa</taxon>
        <taxon>Chordata</taxon>
        <taxon>Craniata</taxon>
        <taxon>Vertebrata</taxon>
        <taxon>Euteleostomi</taxon>
        <taxon>Actinopterygii</taxon>
        <taxon>Neopterygii</taxon>
        <taxon>Teleostei</taxon>
        <taxon>Neoteleostei</taxon>
        <taxon>Acanthomorphata</taxon>
        <taxon>Gobiaria</taxon>
        <taxon>Gobiiformes</taxon>
        <taxon>Gobioidei</taxon>
        <taxon>Gobiidae</taxon>
        <taxon>Gobiinae</taxon>
        <taxon>Knipowitschia</taxon>
    </lineage>
</organism>
<protein>
    <submittedName>
        <fullName evidence="2">Uncharacterized protein</fullName>
    </submittedName>
</protein>
<evidence type="ECO:0000256" key="1">
    <source>
        <dbReference type="SAM" id="MobiDB-lite"/>
    </source>
</evidence>
<sequence>MEKTTVTRTFSIGAISNRVQAVSSEDFSTTRRHSSAGLRALLWANNSKLFGCSLNSDSQSSLENTFPNILTPGSIPQFTIPNLSVTSSLRSLDASTTGDEEEESEGRGSSEQDSASAANSSNSLSGPRLCVRKAERSVSDPLNQRRVLQQRDVSSSHTGDHQCLDPASRAAFSLPHLPKITTPYGFITLSQSPHMANEEALLRCKDVDTMCRYRKAPLRRTSQQAVCSQRLSSTDTPANTRCTTPASCQVTAAPTDGKFKSRFREIIRKHFTTRNR</sequence>
<feature type="region of interest" description="Disordered" evidence="1">
    <location>
        <begin position="89"/>
        <end position="164"/>
    </location>
</feature>
<dbReference type="EMBL" id="OZ035824">
    <property type="protein sequence ID" value="CAL1593887.1"/>
    <property type="molecule type" value="Genomic_DNA"/>
</dbReference>
<dbReference type="AlphaFoldDB" id="A0AAV2L0L4"/>
<name>A0AAV2L0L4_KNICA</name>
<dbReference type="InterPro" id="IPR043549">
    <property type="entry name" value="C2C4C/C2C4D"/>
</dbReference>
<dbReference type="PANTHER" id="PTHR46291:SF4">
    <property type="entry name" value="C2 CALCIUM-DEPENDENT DOMAIN-CONTAINING PROTEIN 4C-LIKE"/>
    <property type="match status" value="1"/>
</dbReference>
<reference evidence="2 3" key="1">
    <citation type="submission" date="2024-04" db="EMBL/GenBank/DDBJ databases">
        <authorList>
            <person name="Waldvogel A.-M."/>
            <person name="Schoenle A."/>
        </authorList>
    </citation>
    <scope>NUCLEOTIDE SEQUENCE [LARGE SCALE GENOMIC DNA]</scope>
</reference>
<keyword evidence="3" id="KW-1185">Reference proteome</keyword>
<dbReference type="Proteomes" id="UP001497482">
    <property type="component" value="Chromosome 2"/>
</dbReference>
<gene>
    <name evidence="2" type="ORF">KC01_LOCUS22897</name>
</gene>
<accession>A0AAV2L0L4</accession>
<evidence type="ECO:0000313" key="3">
    <source>
        <dbReference type="Proteomes" id="UP001497482"/>
    </source>
</evidence>
<feature type="compositionally biased region" description="Low complexity" evidence="1">
    <location>
        <begin position="111"/>
        <end position="125"/>
    </location>
</feature>
<evidence type="ECO:0000313" key="2">
    <source>
        <dbReference type="EMBL" id="CAL1593887.1"/>
    </source>
</evidence>
<dbReference type="PANTHER" id="PTHR46291">
    <property type="entry name" value="C2 DOMAIN-CONTAINING PROTEIN"/>
    <property type="match status" value="1"/>
</dbReference>
<proteinExistence type="predicted"/>